<evidence type="ECO:0000256" key="4">
    <source>
        <dbReference type="ARBA" id="ARBA00022786"/>
    </source>
</evidence>
<gene>
    <name evidence="13" type="ORF">GBAR_LOCUS6780</name>
</gene>
<proteinExistence type="inferred from homology"/>
<dbReference type="GO" id="GO:0005524">
    <property type="term" value="F:ATP binding"/>
    <property type="evidence" value="ECO:0007669"/>
    <property type="project" value="UniProtKB-UniRule"/>
</dbReference>
<comment type="caution">
    <text evidence="13">The sequence shown here is derived from an EMBL/GenBank/DDBJ whole genome shotgun (WGS) entry which is preliminary data.</text>
</comment>
<dbReference type="Pfam" id="PF00179">
    <property type="entry name" value="UQ_con"/>
    <property type="match status" value="1"/>
</dbReference>
<dbReference type="PROSITE" id="PS00183">
    <property type="entry name" value="UBC_1"/>
    <property type="match status" value="1"/>
</dbReference>
<dbReference type="SMART" id="SM00212">
    <property type="entry name" value="UBCc"/>
    <property type="match status" value="1"/>
</dbReference>
<keyword evidence="4 11" id="KW-0833">Ubl conjugation pathway</keyword>
<dbReference type="SUPFAM" id="SSF54495">
    <property type="entry name" value="UBC-like"/>
    <property type="match status" value="1"/>
</dbReference>
<keyword evidence="14" id="KW-1185">Reference proteome</keyword>
<protein>
    <recommendedName>
        <fullName evidence="6">Ubiquitin-conjugating enzyme E2 T</fullName>
        <ecNumber evidence="1">2.3.2.23</ecNumber>
    </recommendedName>
    <alternativeName>
        <fullName evidence="7">E2 ubiquitin-conjugating enzyme T</fullName>
    </alternativeName>
    <alternativeName>
        <fullName evidence="9">Ubiquitin carrier protein T</fullName>
    </alternativeName>
    <alternativeName>
        <fullName evidence="8">Ubiquitin-protein ligase T</fullName>
    </alternativeName>
</protein>
<dbReference type="CDD" id="cd23805">
    <property type="entry name" value="UBCc_UBE2T"/>
    <property type="match status" value="1"/>
</dbReference>
<dbReference type="EMBL" id="CASHTH010001023">
    <property type="protein sequence ID" value="CAI8010289.1"/>
    <property type="molecule type" value="Genomic_DNA"/>
</dbReference>
<evidence type="ECO:0000256" key="2">
    <source>
        <dbReference type="ARBA" id="ARBA00022679"/>
    </source>
</evidence>
<evidence type="ECO:0000256" key="10">
    <source>
        <dbReference type="PROSITE-ProRule" id="PRU10133"/>
    </source>
</evidence>
<dbReference type="Proteomes" id="UP001174909">
    <property type="component" value="Unassembled WGS sequence"/>
</dbReference>
<reference evidence="13" key="1">
    <citation type="submission" date="2023-03" db="EMBL/GenBank/DDBJ databases">
        <authorList>
            <person name="Steffen K."/>
            <person name="Cardenas P."/>
        </authorList>
    </citation>
    <scope>NUCLEOTIDE SEQUENCE</scope>
</reference>
<keyword evidence="3 11" id="KW-0547">Nucleotide-binding</keyword>
<evidence type="ECO:0000256" key="3">
    <source>
        <dbReference type="ARBA" id="ARBA00022741"/>
    </source>
</evidence>
<evidence type="ECO:0000256" key="7">
    <source>
        <dbReference type="ARBA" id="ARBA00076317"/>
    </source>
</evidence>
<evidence type="ECO:0000259" key="12">
    <source>
        <dbReference type="PROSITE" id="PS50127"/>
    </source>
</evidence>
<evidence type="ECO:0000256" key="6">
    <source>
        <dbReference type="ARBA" id="ARBA00072440"/>
    </source>
</evidence>
<keyword evidence="5 11" id="KW-0067">ATP-binding</keyword>
<accession>A0AA35RF20</accession>
<evidence type="ECO:0000256" key="8">
    <source>
        <dbReference type="ARBA" id="ARBA00077509"/>
    </source>
</evidence>
<evidence type="ECO:0000313" key="13">
    <source>
        <dbReference type="EMBL" id="CAI8010289.1"/>
    </source>
</evidence>
<evidence type="ECO:0000256" key="11">
    <source>
        <dbReference type="RuleBase" id="RU362109"/>
    </source>
</evidence>
<name>A0AA35RF20_GEOBA</name>
<evidence type="ECO:0000313" key="14">
    <source>
        <dbReference type="Proteomes" id="UP001174909"/>
    </source>
</evidence>
<dbReference type="AlphaFoldDB" id="A0AA35RF20"/>
<evidence type="ECO:0000256" key="9">
    <source>
        <dbReference type="ARBA" id="ARBA00082133"/>
    </source>
</evidence>
<dbReference type="PROSITE" id="PS50127">
    <property type="entry name" value="UBC_2"/>
    <property type="match status" value="1"/>
</dbReference>
<keyword evidence="2" id="KW-0808">Transferase</keyword>
<organism evidence="13 14">
    <name type="scientific">Geodia barretti</name>
    <name type="common">Barrett's horny sponge</name>
    <dbReference type="NCBI Taxonomy" id="519541"/>
    <lineage>
        <taxon>Eukaryota</taxon>
        <taxon>Metazoa</taxon>
        <taxon>Porifera</taxon>
        <taxon>Demospongiae</taxon>
        <taxon>Heteroscleromorpha</taxon>
        <taxon>Tetractinellida</taxon>
        <taxon>Astrophorina</taxon>
        <taxon>Geodiidae</taxon>
        <taxon>Geodia</taxon>
    </lineage>
</organism>
<evidence type="ECO:0000256" key="1">
    <source>
        <dbReference type="ARBA" id="ARBA00012486"/>
    </source>
</evidence>
<comment type="similarity">
    <text evidence="11">Belongs to the ubiquitin-conjugating enzyme family.</text>
</comment>
<evidence type="ECO:0000256" key="5">
    <source>
        <dbReference type="ARBA" id="ARBA00022840"/>
    </source>
</evidence>
<feature type="active site" description="Glycyl thioester intermediate" evidence="10">
    <location>
        <position position="89"/>
    </location>
</feature>
<dbReference type="InterPro" id="IPR050113">
    <property type="entry name" value="Ub_conjugating_enzyme"/>
</dbReference>
<sequence>MAARRASRLKKELERLRRDPPHGVTCWPKDESRIDHLQAQLLGAEGTPYEGGVFSLDIRIPERYPFLPPQVQFSTPIYHPNVDTAGRICLDVLKSQPQGSWKPAHNLSTVLTSIQLLLSEPNPDDGLMSDISHEYKHNRPQFLEKARLWVKKHASGELREGVRCEEGEEEVTRKRKGPVVMIGEESSEVKKSRIVT</sequence>
<dbReference type="FunFam" id="3.10.110.10:FF:000041">
    <property type="entry name" value="Ubiquitin-conjugating enzyme E2 T"/>
    <property type="match status" value="1"/>
</dbReference>
<dbReference type="InterPro" id="IPR000608">
    <property type="entry name" value="UBC"/>
</dbReference>
<feature type="domain" description="UBC core" evidence="12">
    <location>
        <begin position="4"/>
        <end position="155"/>
    </location>
</feature>
<dbReference type="InterPro" id="IPR016135">
    <property type="entry name" value="UBQ-conjugating_enzyme/RWD"/>
</dbReference>
<dbReference type="EC" id="2.3.2.23" evidence="1"/>
<dbReference type="PANTHER" id="PTHR24067">
    <property type="entry name" value="UBIQUITIN-CONJUGATING ENZYME E2"/>
    <property type="match status" value="1"/>
</dbReference>
<dbReference type="GO" id="GO:0061631">
    <property type="term" value="F:ubiquitin conjugating enzyme activity"/>
    <property type="evidence" value="ECO:0007669"/>
    <property type="project" value="UniProtKB-EC"/>
</dbReference>
<dbReference type="InterPro" id="IPR023313">
    <property type="entry name" value="UBQ-conjugating_AS"/>
</dbReference>
<dbReference type="Gene3D" id="3.10.110.10">
    <property type="entry name" value="Ubiquitin Conjugating Enzyme"/>
    <property type="match status" value="1"/>
</dbReference>